<dbReference type="AlphaFoldDB" id="A0A9P7UZF6"/>
<dbReference type="PANTHER" id="PTHR14087">
    <property type="entry name" value="THYMOCYTE NUCLEAR PROTEIN 1"/>
    <property type="match status" value="1"/>
</dbReference>
<feature type="compositionally biased region" description="Low complexity" evidence="3">
    <location>
        <begin position="212"/>
        <end position="228"/>
    </location>
</feature>
<protein>
    <recommendedName>
        <fullName evidence="4">EVE domain-containing protein</fullName>
    </recommendedName>
</protein>
<dbReference type="InterPro" id="IPR015947">
    <property type="entry name" value="PUA-like_sf"/>
</dbReference>
<dbReference type="KEGG" id="more:E1B28_004867"/>
<evidence type="ECO:0000313" key="5">
    <source>
        <dbReference type="EMBL" id="KAG7097524.1"/>
    </source>
</evidence>
<reference evidence="5" key="1">
    <citation type="journal article" date="2021" name="Genome Biol. Evol.">
        <title>The assembled and annotated genome of the fairy-ring fungus Marasmius oreades.</title>
        <authorList>
            <person name="Hiltunen M."/>
            <person name="Ament-Velasquez S.L."/>
            <person name="Johannesson H."/>
        </authorList>
    </citation>
    <scope>NUCLEOTIDE SEQUENCE</scope>
    <source>
        <strain evidence="5">03SP1</strain>
    </source>
</reference>
<dbReference type="Pfam" id="PF01878">
    <property type="entry name" value="EVE"/>
    <property type="match status" value="1"/>
</dbReference>
<feature type="compositionally biased region" description="Basic residues" evidence="3">
    <location>
        <begin position="296"/>
        <end position="305"/>
    </location>
</feature>
<dbReference type="OrthoDB" id="41445at2759"/>
<feature type="domain" description="EVE" evidence="4">
    <location>
        <begin position="3"/>
        <end position="176"/>
    </location>
</feature>
<proteinExistence type="predicted"/>
<sequence>MSNFWLLKAEPDSRIVKGKDVKFSVDEFESVKTSAWEGVRNYEARNLMKEMKVGEKALFYHSNCKNPGVAAFSEVSKEAYPDYTAWDETHPYYDPKSNKDSPKWFMVDLTFKSRADHFIPLSLLRFISNCSSASDIPEKVAYIGEEGVRAIKSMDLVTRGRLSVQRVDETAWNTIVLMAEKGGWDALELDKKMPSTAVATPKAKSGERSTPKTRAAPARTKRATANTKSPKKKPVEDDEEDESDVYQESEESSEDNYEDDGSDYGKSRSKRRTSLRGTKRKARGGDDDDGDYTGRAPRRKSVRKN</sequence>
<feature type="compositionally biased region" description="Basic residues" evidence="3">
    <location>
        <begin position="267"/>
        <end position="282"/>
    </location>
</feature>
<gene>
    <name evidence="5" type="ORF">E1B28_004867</name>
</gene>
<dbReference type="RefSeq" id="XP_043013994.1">
    <property type="nucleotide sequence ID" value="XM_043149388.1"/>
</dbReference>
<evidence type="ECO:0000256" key="1">
    <source>
        <dbReference type="ARBA" id="ARBA00004123"/>
    </source>
</evidence>
<comment type="subcellular location">
    <subcellularLocation>
        <location evidence="1">Nucleus</location>
    </subcellularLocation>
</comment>
<evidence type="ECO:0000259" key="4">
    <source>
        <dbReference type="Pfam" id="PF01878"/>
    </source>
</evidence>
<organism evidence="5 6">
    <name type="scientific">Marasmius oreades</name>
    <name type="common">fairy-ring Marasmius</name>
    <dbReference type="NCBI Taxonomy" id="181124"/>
    <lineage>
        <taxon>Eukaryota</taxon>
        <taxon>Fungi</taxon>
        <taxon>Dikarya</taxon>
        <taxon>Basidiomycota</taxon>
        <taxon>Agaricomycotina</taxon>
        <taxon>Agaricomycetes</taxon>
        <taxon>Agaricomycetidae</taxon>
        <taxon>Agaricales</taxon>
        <taxon>Marasmiineae</taxon>
        <taxon>Marasmiaceae</taxon>
        <taxon>Marasmius</taxon>
    </lineage>
</organism>
<dbReference type="Proteomes" id="UP001049176">
    <property type="component" value="Chromosome 2"/>
</dbReference>
<dbReference type="PANTHER" id="PTHR14087:SF7">
    <property type="entry name" value="THYMOCYTE NUCLEAR PROTEIN 1"/>
    <property type="match status" value="1"/>
</dbReference>
<dbReference type="CDD" id="cd21133">
    <property type="entry name" value="EVE"/>
    <property type="match status" value="1"/>
</dbReference>
<dbReference type="InterPro" id="IPR052181">
    <property type="entry name" value="5hmC_binding"/>
</dbReference>
<name>A0A9P7UZF6_9AGAR</name>
<dbReference type="InterPro" id="IPR002740">
    <property type="entry name" value="EVE_domain"/>
</dbReference>
<comment type="caution">
    <text evidence="5">The sequence shown here is derived from an EMBL/GenBank/DDBJ whole genome shotgun (WGS) entry which is preliminary data.</text>
</comment>
<dbReference type="EMBL" id="CM032182">
    <property type="protein sequence ID" value="KAG7097524.1"/>
    <property type="molecule type" value="Genomic_DNA"/>
</dbReference>
<dbReference type="Gene3D" id="3.10.590.10">
    <property type="entry name" value="ph1033 like domains"/>
    <property type="match status" value="1"/>
</dbReference>
<feature type="compositionally biased region" description="Acidic residues" evidence="3">
    <location>
        <begin position="236"/>
        <end position="262"/>
    </location>
</feature>
<evidence type="ECO:0000313" key="6">
    <source>
        <dbReference type="Proteomes" id="UP001049176"/>
    </source>
</evidence>
<dbReference type="SUPFAM" id="SSF88697">
    <property type="entry name" value="PUA domain-like"/>
    <property type="match status" value="1"/>
</dbReference>
<dbReference type="FunFam" id="3.10.590.10:FF:000006">
    <property type="entry name" value="Chromosome 7, whole genome shotgun sequence"/>
    <property type="match status" value="1"/>
</dbReference>
<dbReference type="InterPro" id="IPR047197">
    <property type="entry name" value="THYN1-like_EVE"/>
</dbReference>
<accession>A0A9P7UZF6</accession>
<evidence type="ECO:0000256" key="3">
    <source>
        <dbReference type="SAM" id="MobiDB-lite"/>
    </source>
</evidence>
<dbReference type="GO" id="GO:0005634">
    <property type="term" value="C:nucleus"/>
    <property type="evidence" value="ECO:0007669"/>
    <property type="project" value="UniProtKB-SubCell"/>
</dbReference>
<dbReference type="GeneID" id="66073943"/>
<keyword evidence="6" id="KW-1185">Reference proteome</keyword>
<keyword evidence="2" id="KW-0539">Nucleus</keyword>
<feature type="region of interest" description="Disordered" evidence="3">
    <location>
        <begin position="196"/>
        <end position="305"/>
    </location>
</feature>
<evidence type="ECO:0000256" key="2">
    <source>
        <dbReference type="ARBA" id="ARBA00023242"/>
    </source>
</evidence>